<dbReference type="RefSeq" id="XP_058327970.1">
    <property type="nucleotide sequence ID" value="XM_058477625.1"/>
</dbReference>
<comment type="caution">
    <text evidence="1">The sequence shown here is derived from an EMBL/GenBank/DDBJ whole genome shotgun (WGS) entry which is preliminary data.</text>
</comment>
<dbReference type="Proteomes" id="UP001150941">
    <property type="component" value="Unassembled WGS sequence"/>
</dbReference>
<reference evidence="1" key="1">
    <citation type="submission" date="2022-11" db="EMBL/GenBank/DDBJ databases">
        <authorList>
            <person name="Petersen C."/>
        </authorList>
    </citation>
    <scope>NUCLEOTIDE SEQUENCE</scope>
    <source>
        <strain evidence="1">IBT 19713</strain>
    </source>
</reference>
<keyword evidence="2" id="KW-1185">Reference proteome</keyword>
<evidence type="ECO:0000313" key="2">
    <source>
        <dbReference type="Proteomes" id="UP001150941"/>
    </source>
</evidence>
<sequence>MAQRQRNGVTWLYAVQLQGSDDSLKLLENIRHHQGRGDDHNMTSEAVTAQNSSGSLKLEFRKKGTYQLSWRAKVGFEYRDRGGDYLGITLFRI</sequence>
<gene>
    <name evidence="1" type="ORF">N7468_008329</name>
</gene>
<name>A0A9W9TI65_9EURO</name>
<organism evidence="1 2">
    <name type="scientific">Penicillium chermesinum</name>
    <dbReference type="NCBI Taxonomy" id="63820"/>
    <lineage>
        <taxon>Eukaryota</taxon>
        <taxon>Fungi</taxon>
        <taxon>Dikarya</taxon>
        <taxon>Ascomycota</taxon>
        <taxon>Pezizomycotina</taxon>
        <taxon>Eurotiomycetes</taxon>
        <taxon>Eurotiomycetidae</taxon>
        <taxon>Eurotiales</taxon>
        <taxon>Aspergillaceae</taxon>
        <taxon>Penicillium</taxon>
    </lineage>
</organism>
<proteinExistence type="predicted"/>
<evidence type="ECO:0000313" key="1">
    <source>
        <dbReference type="EMBL" id="KAJ5223787.1"/>
    </source>
</evidence>
<reference evidence="1" key="2">
    <citation type="journal article" date="2023" name="IMA Fungus">
        <title>Comparative genomic study of the Penicillium genus elucidates a diverse pangenome and 15 lateral gene transfer events.</title>
        <authorList>
            <person name="Petersen C."/>
            <person name="Sorensen T."/>
            <person name="Nielsen M.R."/>
            <person name="Sondergaard T.E."/>
            <person name="Sorensen J.L."/>
            <person name="Fitzpatrick D.A."/>
            <person name="Frisvad J.C."/>
            <person name="Nielsen K.L."/>
        </authorList>
    </citation>
    <scope>NUCLEOTIDE SEQUENCE</scope>
    <source>
        <strain evidence="1">IBT 19713</strain>
    </source>
</reference>
<dbReference type="EMBL" id="JAPQKS010000006">
    <property type="protein sequence ID" value="KAJ5223787.1"/>
    <property type="molecule type" value="Genomic_DNA"/>
</dbReference>
<protein>
    <submittedName>
        <fullName evidence="1">Uncharacterized protein</fullName>
    </submittedName>
</protein>
<dbReference type="AlphaFoldDB" id="A0A9W9TI65"/>
<dbReference type="GeneID" id="83204928"/>
<accession>A0A9W9TI65</accession>